<dbReference type="Pfam" id="PF10387">
    <property type="entry name" value="DUF2442"/>
    <property type="match status" value="1"/>
</dbReference>
<dbReference type="Gene3D" id="3.30.2020.10">
    <property type="entry name" value="NE0471-like N-terminal domain"/>
    <property type="match status" value="1"/>
</dbReference>
<organism evidence="1">
    <name type="scientific">uncultured Sulfurovum sp</name>
    <dbReference type="NCBI Taxonomy" id="269237"/>
    <lineage>
        <taxon>Bacteria</taxon>
        <taxon>Pseudomonadati</taxon>
        <taxon>Campylobacterota</taxon>
        <taxon>Epsilonproteobacteria</taxon>
        <taxon>Campylobacterales</taxon>
        <taxon>Sulfurovaceae</taxon>
        <taxon>Sulfurovum</taxon>
        <taxon>environmental samples</taxon>
    </lineage>
</organism>
<evidence type="ECO:0008006" key="2">
    <source>
        <dbReference type="Google" id="ProtNLM"/>
    </source>
</evidence>
<gene>
    <name evidence="1" type="ORF">HELGO_WM46943</name>
</gene>
<proteinExistence type="predicted"/>
<protein>
    <recommendedName>
        <fullName evidence="2">DUF2442 domain-containing protein</fullName>
    </recommendedName>
</protein>
<reference evidence="1" key="1">
    <citation type="submission" date="2020-01" db="EMBL/GenBank/DDBJ databases">
        <authorList>
            <person name="Meier V. D."/>
            <person name="Meier V D."/>
        </authorList>
    </citation>
    <scope>NUCLEOTIDE SEQUENCE</scope>
    <source>
        <strain evidence="1">HLG_WM_MAG_01</strain>
    </source>
</reference>
<dbReference type="InterPro" id="IPR018841">
    <property type="entry name" value="DUF2442"/>
</dbReference>
<dbReference type="InterPro" id="IPR036782">
    <property type="entry name" value="NE0471-like_N"/>
</dbReference>
<dbReference type="EMBL" id="CACVAS010000113">
    <property type="protein sequence ID" value="CAA6821227.1"/>
    <property type="molecule type" value="Genomic_DNA"/>
</dbReference>
<dbReference type="SUPFAM" id="SSF143880">
    <property type="entry name" value="NE0471 N-terminal domain-like"/>
    <property type="match status" value="1"/>
</dbReference>
<name>A0A6S6TSU8_9BACT</name>
<dbReference type="AlphaFoldDB" id="A0A6S6TSU8"/>
<sequence>MNPQVISVEPKAEHKVLLTFDNQEVRIFDMSPYIDRSSFFKQLEDEEYFKTVRVSLGSIQWKNGQDLSPHTLYSKSKLVSSLSESA</sequence>
<evidence type="ECO:0000313" key="1">
    <source>
        <dbReference type="EMBL" id="CAA6821227.1"/>
    </source>
</evidence>
<accession>A0A6S6TSU8</accession>